<gene>
    <name evidence="1" type="primary">WBGene00283749</name>
</gene>
<sequence>MSIREKEGIQCSLITSMSPLSSLLFLTLVPLSLSVCTTCQQNAPTVADTQITMDPAEMGARLGRQLADKLRFMSYPTQTQKTSFTPSDFPPSLFASLGLPVSSSSIPQASPQYPFRPIPQQPNVFVPKGNCPYCRGNKGK</sequence>
<evidence type="ECO:0000313" key="2">
    <source>
        <dbReference type="Proteomes" id="UP000005239"/>
    </source>
</evidence>
<protein>
    <submittedName>
        <fullName evidence="1">Uncharacterized protein</fullName>
    </submittedName>
</protein>
<accession>A0A2A6BZD4</accession>
<dbReference type="AlphaFoldDB" id="A0A2A6BZD4"/>
<organism evidence="1 2">
    <name type="scientific">Pristionchus pacificus</name>
    <name type="common">Parasitic nematode worm</name>
    <dbReference type="NCBI Taxonomy" id="54126"/>
    <lineage>
        <taxon>Eukaryota</taxon>
        <taxon>Metazoa</taxon>
        <taxon>Ecdysozoa</taxon>
        <taxon>Nematoda</taxon>
        <taxon>Chromadorea</taxon>
        <taxon>Rhabditida</taxon>
        <taxon>Rhabditina</taxon>
        <taxon>Diplogasteromorpha</taxon>
        <taxon>Diplogasteroidea</taxon>
        <taxon>Neodiplogasteridae</taxon>
        <taxon>Pristionchus</taxon>
    </lineage>
</organism>
<evidence type="ECO:0000313" key="1">
    <source>
        <dbReference type="EnsemblMetazoa" id="PPA45380.1"/>
    </source>
</evidence>
<reference evidence="1" key="2">
    <citation type="submission" date="2022-06" db="UniProtKB">
        <authorList>
            <consortium name="EnsemblMetazoa"/>
        </authorList>
    </citation>
    <scope>IDENTIFICATION</scope>
    <source>
        <strain evidence="1">PS312</strain>
    </source>
</reference>
<proteinExistence type="predicted"/>
<reference evidence="2" key="1">
    <citation type="journal article" date="2008" name="Nat. Genet.">
        <title>The Pristionchus pacificus genome provides a unique perspective on nematode lifestyle and parasitism.</title>
        <authorList>
            <person name="Dieterich C."/>
            <person name="Clifton S.W."/>
            <person name="Schuster L.N."/>
            <person name="Chinwalla A."/>
            <person name="Delehaunty K."/>
            <person name="Dinkelacker I."/>
            <person name="Fulton L."/>
            <person name="Fulton R."/>
            <person name="Godfrey J."/>
            <person name="Minx P."/>
            <person name="Mitreva M."/>
            <person name="Roeseler W."/>
            <person name="Tian H."/>
            <person name="Witte H."/>
            <person name="Yang S.P."/>
            <person name="Wilson R.K."/>
            <person name="Sommer R.J."/>
        </authorList>
    </citation>
    <scope>NUCLEOTIDE SEQUENCE [LARGE SCALE GENOMIC DNA]</scope>
    <source>
        <strain evidence="2">PS312</strain>
    </source>
</reference>
<keyword evidence="2" id="KW-1185">Reference proteome</keyword>
<name>A0A2A6BZD4_PRIPA</name>
<dbReference type="EnsemblMetazoa" id="PPA45380.1">
    <property type="protein sequence ID" value="PPA45380.1"/>
    <property type="gene ID" value="WBGene00283749"/>
</dbReference>
<accession>A0A8R1V451</accession>
<dbReference type="Proteomes" id="UP000005239">
    <property type="component" value="Unassembled WGS sequence"/>
</dbReference>